<gene>
    <name evidence="1" type="ORF">RAK27_18285</name>
</gene>
<reference evidence="1" key="1">
    <citation type="submission" date="2023-08" db="EMBL/GenBank/DDBJ databases">
        <title>Genomic characterization of piscicolin 126 produced by Carnobacterium maltaromaticum CM22 strain isolated from salmon (Salmo salar).</title>
        <authorList>
            <person name="Gonzalez-Gragera E."/>
            <person name="Garcia-Lopez J.D."/>
            <person name="Teso-Perez C."/>
            <person name="Gimenez-Hernandez I."/>
            <person name="Peralta-Sanchez J.M."/>
            <person name="Valdivia E."/>
            <person name="Montalban-Lopez M."/>
            <person name="Martin-Platero A.M."/>
            <person name="Banos A."/>
            <person name="Martinez-Bueno M."/>
        </authorList>
    </citation>
    <scope>NUCLEOTIDE SEQUENCE</scope>
    <source>
        <strain evidence="1">CM22</strain>
    </source>
</reference>
<accession>A0AAW9KAG9</accession>
<comment type="caution">
    <text evidence="1">The sequence shown here is derived from an EMBL/GenBank/DDBJ whole genome shotgun (WGS) entry which is preliminary data.</text>
</comment>
<dbReference type="EMBL" id="JAVBVO010000024">
    <property type="protein sequence ID" value="MDZ5760592.1"/>
    <property type="molecule type" value="Genomic_DNA"/>
</dbReference>
<sequence>MSKSKKNYYMNDDAHEEIKNLGEQLDISIGSVVEIMLAEYKDKVAKKKSSDEQMISQLNIIRKVSNTIEKNVQLLVQMENLSSTLQGFDNFVSMEERINPAMQSAMNYLEEKEKVEFVKQAESKIKRGEVL</sequence>
<protein>
    <submittedName>
        <fullName evidence="1">Uncharacterized protein</fullName>
    </submittedName>
</protein>
<dbReference type="AlphaFoldDB" id="A0AAW9KAG9"/>
<evidence type="ECO:0000313" key="2">
    <source>
        <dbReference type="Proteomes" id="UP001290462"/>
    </source>
</evidence>
<organism evidence="1 2">
    <name type="scientific">Carnobacterium maltaromaticum</name>
    <name type="common">Carnobacterium piscicola</name>
    <dbReference type="NCBI Taxonomy" id="2751"/>
    <lineage>
        <taxon>Bacteria</taxon>
        <taxon>Bacillati</taxon>
        <taxon>Bacillota</taxon>
        <taxon>Bacilli</taxon>
        <taxon>Lactobacillales</taxon>
        <taxon>Carnobacteriaceae</taxon>
        <taxon>Carnobacterium</taxon>
    </lineage>
</organism>
<dbReference type="RefSeq" id="WP_322809762.1">
    <property type="nucleotide sequence ID" value="NZ_JAVBVO010000024.1"/>
</dbReference>
<proteinExistence type="predicted"/>
<name>A0AAW9KAG9_CARML</name>
<evidence type="ECO:0000313" key="1">
    <source>
        <dbReference type="EMBL" id="MDZ5760592.1"/>
    </source>
</evidence>
<dbReference type="Proteomes" id="UP001290462">
    <property type="component" value="Unassembled WGS sequence"/>
</dbReference>